<accession>A0AAV4Y210</accession>
<dbReference type="EMBL" id="BPLR01018516">
    <property type="protein sequence ID" value="GIZ00190.1"/>
    <property type="molecule type" value="Genomic_DNA"/>
</dbReference>
<proteinExistence type="predicted"/>
<evidence type="ECO:0000256" key="1">
    <source>
        <dbReference type="SAM" id="Phobius"/>
    </source>
</evidence>
<dbReference type="Proteomes" id="UP001054945">
    <property type="component" value="Unassembled WGS sequence"/>
</dbReference>
<organism evidence="2 3">
    <name type="scientific">Caerostris extrusa</name>
    <name type="common">Bark spider</name>
    <name type="synonym">Caerostris bankana</name>
    <dbReference type="NCBI Taxonomy" id="172846"/>
    <lineage>
        <taxon>Eukaryota</taxon>
        <taxon>Metazoa</taxon>
        <taxon>Ecdysozoa</taxon>
        <taxon>Arthropoda</taxon>
        <taxon>Chelicerata</taxon>
        <taxon>Arachnida</taxon>
        <taxon>Araneae</taxon>
        <taxon>Araneomorphae</taxon>
        <taxon>Entelegynae</taxon>
        <taxon>Araneoidea</taxon>
        <taxon>Araneidae</taxon>
        <taxon>Caerostris</taxon>
    </lineage>
</organism>
<dbReference type="AlphaFoldDB" id="A0AAV4Y210"/>
<gene>
    <name evidence="2" type="ORF">CEXT_281391</name>
</gene>
<reference evidence="2 3" key="1">
    <citation type="submission" date="2021-06" db="EMBL/GenBank/DDBJ databases">
        <title>Caerostris extrusa draft genome.</title>
        <authorList>
            <person name="Kono N."/>
            <person name="Arakawa K."/>
        </authorList>
    </citation>
    <scope>NUCLEOTIDE SEQUENCE [LARGE SCALE GENOMIC DNA]</scope>
</reference>
<keyword evidence="3" id="KW-1185">Reference proteome</keyword>
<keyword evidence="1" id="KW-0812">Transmembrane</keyword>
<sequence length="139" mass="16563">MSYSTPARQSSNEMEKAPIYIFLRSSERKCEGLFRKVQYLNRLLNIELIFFFFSYGFPTLLFQIDARRVSHILSIFFPFDPATFPDFFRKKTANFLWKNEIKENSGHYNRSWGIFRGGKWNIKNVIFDLKMPVQPVTRA</sequence>
<evidence type="ECO:0000313" key="3">
    <source>
        <dbReference type="Proteomes" id="UP001054945"/>
    </source>
</evidence>
<keyword evidence="1" id="KW-1133">Transmembrane helix</keyword>
<name>A0AAV4Y210_CAEEX</name>
<protein>
    <submittedName>
        <fullName evidence="2">Uncharacterized protein</fullName>
    </submittedName>
</protein>
<feature type="transmembrane region" description="Helical" evidence="1">
    <location>
        <begin position="43"/>
        <end position="62"/>
    </location>
</feature>
<keyword evidence="1" id="KW-0472">Membrane</keyword>
<comment type="caution">
    <text evidence="2">The sequence shown here is derived from an EMBL/GenBank/DDBJ whole genome shotgun (WGS) entry which is preliminary data.</text>
</comment>
<evidence type="ECO:0000313" key="2">
    <source>
        <dbReference type="EMBL" id="GIZ00190.1"/>
    </source>
</evidence>